<reference evidence="2" key="1">
    <citation type="submission" date="2024-06" db="EMBL/GenBank/DDBJ databases">
        <title>Multi-omics analyses provide insights into the biosynthesis of the anticancer antibiotic pleurotin in Hohenbuehelia grisea.</title>
        <authorList>
            <person name="Weaver J.A."/>
            <person name="Alberti F."/>
        </authorList>
    </citation>
    <scope>NUCLEOTIDE SEQUENCE [LARGE SCALE GENOMIC DNA]</scope>
    <source>
        <strain evidence="2">T-177</strain>
    </source>
</reference>
<name>A0ABR3JNJ6_9AGAR</name>
<accession>A0ABR3JNJ6</accession>
<sequence>MQLRSQAYEDAQDKHVTRFGYLSIDNEDALDVATLVYSREKALASSVKTLRVRLVYSETILLKLRLLLRQTKELEQLILDLTEISASWSRNLLKYLTFANLDVFSTTMPHDGLLDFLIANSSITNLTLGSCTLRDCPLANIAATELTVGPCRSGTSQLNASG</sequence>
<organism evidence="1 2">
    <name type="scientific">Hohenbuehelia grisea</name>
    <dbReference type="NCBI Taxonomy" id="104357"/>
    <lineage>
        <taxon>Eukaryota</taxon>
        <taxon>Fungi</taxon>
        <taxon>Dikarya</taxon>
        <taxon>Basidiomycota</taxon>
        <taxon>Agaricomycotina</taxon>
        <taxon>Agaricomycetes</taxon>
        <taxon>Agaricomycetidae</taxon>
        <taxon>Agaricales</taxon>
        <taxon>Pleurotineae</taxon>
        <taxon>Pleurotaceae</taxon>
        <taxon>Hohenbuehelia</taxon>
    </lineage>
</organism>
<protein>
    <submittedName>
        <fullName evidence="1">Uncharacterized protein</fullName>
    </submittedName>
</protein>
<dbReference type="EMBL" id="JASNQZ010000005">
    <property type="protein sequence ID" value="KAL0957389.1"/>
    <property type="molecule type" value="Genomic_DNA"/>
</dbReference>
<gene>
    <name evidence="1" type="ORF">HGRIS_001190</name>
</gene>
<comment type="caution">
    <text evidence="1">The sequence shown here is derived from an EMBL/GenBank/DDBJ whole genome shotgun (WGS) entry which is preliminary data.</text>
</comment>
<evidence type="ECO:0000313" key="1">
    <source>
        <dbReference type="EMBL" id="KAL0957389.1"/>
    </source>
</evidence>
<keyword evidence="2" id="KW-1185">Reference proteome</keyword>
<evidence type="ECO:0000313" key="2">
    <source>
        <dbReference type="Proteomes" id="UP001556367"/>
    </source>
</evidence>
<proteinExistence type="predicted"/>
<dbReference type="Proteomes" id="UP001556367">
    <property type="component" value="Unassembled WGS sequence"/>
</dbReference>